<dbReference type="Proteomes" id="UP000001811">
    <property type="component" value="Unplaced"/>
</dbReference>
<dbReference type="GO" id="GO:0031965">
    <property type="term" value="C:nuclear membrane"/>
    <property type="evidence" value="ECO:0007669"/>
    <property type="project" value="UniProtKB-SubCell"/>
</dbReference>
<evidence type="ECO:0000256" key="16">
    <source>
        <dbReference type="ARBA" id="ARBA00040915"/>
    </source>
</evidence>
<evidence type="ECO:0000313" key="21">
    <source>
        <dbReference type="Ensembl" id="ENSOCUP00000033456.1"/>
    </source>
</evidence>
<gene>
    <name evidence="21" type="primary">TMEM38A</name>
</gene>
<keyword evidence="6 20" id="KW-0812">Transmembrane</keyword>
<evidence type="ECO:0000256" key="12">
    <source>
        <dbReference type="ARBA" id="ARBA00023136"/>
    </source>
</evidence>
<evidence type="ECO:0000256" key="1">
    <source>
        <dbReference type="ARBA" id="ARBA00004126"/>
    </source>
</evidence>
<evidence type="ECO:0000256" key="5">
    <source>
        <dbReference type="ARBA" id="ARBA00022538"/>
    </source>
</evidence>
<dbReference type="GeneTree" id="ENSGT00390000018845"/>
<feature type="transmembrane region" description="Helical" evidence="20">
    <location>
        <begin position="208"/>
        <end position="226"/>
    </location>
</feature>
<dbReference type="AlphaFoldDB" id="A0A5F9CIE7"/>
<dbReference type="SMR" id="A0A5F9CIE7"/>
<reference evidence="21 22" key="1">
    <citation type="journal article" date="2011" name="Nature">
        <title>A high-resolution map of human evolutionary constraint using 29 mammals.</title>
        <authorList>
            <person name="Lindblad-Toh K."/>
            <person name="Garber M."/>
            <person name="Zuk O."/>
            <person name="Lin M.F."/>
            <person name="Parker B.J."/>
            <person name="Washietl S."/>
            <person name="Kheradpour P."/>
            <person name="Ernst J."/>
            <person name="Jordan G."/>
            <person name="Mauceli E."/>
            <person name="Ward L.D."/>
            <person name="Lowe C.B."/>
            <person name="Holloway A.K."/>
            <person name="Clamp M."/>
            <person name="Gnerre S."/>
            <person name="Alfoldi J."/>
            <person name="Beal K."/>
            <person name="Chang J."/>
            <person name="Clawson H."/>
            <person name="Cuff J."/>
            <person name="Di Palma F."/>
            <person name="Fitzgerald S."/>
            <person name="Flicek P."/>
            <person name="Guttman M."/>
            <person name="Hubisz M.J."/>
            <person name="Jaffe D.B."/>
            <person name="Jungreis I."/>
            <person name="Kent W.J."/>
            <person name="Kostka D."/>
            <person name="Lara M."/>
            <person name="Martins A.L."/>
            <person name="Massingham T."/>
            <person name="Moltke I."/>
            <person name="Raney B.J."/>
            <person name="Rasmussen M.D."/>
            <person name="Robinson J."/>
            <person name="Stark A."/>
            <person name="Vilella A.J."/>
            <person name="Wen J."/>
            <person name="Xie X."/>
            <person name="Zody M.C."/>
            <person name="Baldwin J."/>
            <person name="Bloom T."/>
            <person name="Chin C.W."/>
            <person name="Heiman D."/>
            <person name="Nicol R."/>
            <person name="Nusbaum C."/>
            <person name="Young S."/>
            <person name="Wilkinson J."/>
            <person name="Worley K.C."/>
            <person name="Kovar C.L."/>
            <person name="Muzny D.M."/>
            <person name="Gibbs R.A."/>
            <person name="Cree A."/>
            <person name="Dihn H.H."/>
            <person name="Fowler G."/>
            <person name="Jhangiani S."/>
            <person name="Joshi V."/>
            <person name="Lee S."/>
            <person name="Lewis L.R."/>
            <person name="Nazareth L.V."/>
            <person name="Okwuonu G."/>
            <person name="Santibanez J."/>
            <person name="Warren W.C."/>
            <person name="Mardis E.R."/>
            <person name="Weinstock G.M."/>
            <person name="Wilson R.K."/>
            <person name="Delehaunty K."/>
            <person name="Dooling D."/>
            <person name="Fronik C."/>
            <person name="Fulton L."/>
            <person name="Fulton B."/>
            <person name="Graves T."/>
            <person name="Minx P."/>
            <person name="Sodergren E."/>
            <person name="Birney E."/>
            <person name="Margulies E.H."/>
            <person name="Herrero J."/>
            <person name="Green E.D."/>
            <person name="Haussler D."/>
            <person name="Siepel A."/>
            <person name="Goldman N."/>
            <person name="Pollard K.S."/>
            <person name="Pedersen J.S."/>
            <person name="Lander E.S."/>
            <person name="Kellis M."/>
        </authorList>
    </citation>
    <scope>NUCLEOTIDE SEQUENCE [LARGE SCALE GENOMIC DNA]</scope>
    <source>
        <strain evidence="22">Thorbecke</strain>
    </source>
</reference>
<evidence type="ECO:0000256" key="19">
    <source>
        <dbReference type="ARBA" id="ARBA00047059"/>
    </source>
</evidence>
<evidence type="ECO:0000256" key="17">
    <source>
        <dbReference type="ARBA" id="ARBA00043218"/>
    </source>
</evidence>
<evidence type="ECO:0000313" key="22">
    <source>
        <dbReference type="Proteomes" id="UP000001811"/>
    </source>
</evidence>
<dbReference type="GO" id="GO:0042802">
    <property type="term" value="F:identical protein binding"/>
    <property type="evidence" value="ECO:0007669"/>
    <property type="project" value="InterPro"/>
</dbReference>
<sequence length="340" mass="38045">MGHLDEEGHCHPKAWRRCGARCALGTLVTVAAAPCPRPGAVELSRRHPVASWLCAMLHCFGSYILADLLLGEPLIDYFSNNSSILLASAVWYLIFFCPLDLFYKCVCFLPVKLIFVAMKEVVRVRKIAVGIHHAHHHYHHGWFIMIATGWVKGSGVALLSNVEQLLRGVWKPETNEILHMSFPTKASLYGAILFTLQQTRWLPVSKASLIFIFTMFMVSCKVSLSLSSPGAAPHLRGWEPATWMLSVYGGSLPGGSLEDSLYFIFLRFFFLLYIFENRVAERGRKRQRQREREREIFHLLVLSLNGWAKSKPGACGSIRVSHAGAGAQALVPSLLLSMAH</sequence>
<keyword evidence="13" id="KW-0539">Nucleus</keyword>
<evidence type="ECO:0000256" key="18">
    <source>
        <dbReference type="ARBA" id="ARBA00045286"/>
    </source>
</evidence>
<evidence type="ECO:0000256" key="9">
    <source>
        <dbReference type="ARBA" id="ARBA00022958"/>
    </source>
</evidence>
<keyword evidence="5" id="KW-0633">Potassium transport</keyword>
<proteinExistence type="inferred from homology"/>
<keyword evidence="4" id="KW-0813">Transport</keyword>
<comment type="subcellular location">
    <subcellularLocation>
        <location evidence="1">Nucleus membrane</location>
    </subcellularLocation>
    <subcellularLocation>
        <location evidence="2">Sarcoplasmic reticulum membrane</location>
        <topology evidence="2">Multi-pass membrane protein</topology>
    </subcellularLocation>
</comment>
<evidence type="ECO:0000256" key="20">
    <source>
        <dbReference type="SAM" id="Phobius"/>
    </source>
</evidence>
<evidence type="ECO:0000256" key="13">
    <source>
        <dbReference type="ARBA" id="ARBA00023242"/>
    </source>
</evidence>
<evidence type="ECO:0000256" key="11">
    <source>
        <dbReference type="ARBA" id="ARBA00023065"/>
    </source>
</evidence>
<keyword evidence="12 20" id="KW-0472">Membrane</keyword>
<accession>A0A5F9CIE7</accession>
<dbReference type="GO" id="GO:0005267">
    <property type="term" value="F:potassium channel activity"/>
    <property type="evidence" value="ECO:0007669"/>
    <property type="project" value="UniProtKB-KW"/>
</dbReference>
<evidence type="ECO:0000256" key="7">
    <source>
        <dbReference type="ARBA" id="ARBA00022826"/>
    </source>
</evidence>
<evidence type="ECO:0000256" key="15">
    <source>
        <dbReference type="ARBA" id="ARBA00034430"/>
    </source>
</evidence>
<keyword evidence="22" id="KW-1185">Reference proteome</keyword>
<dbReference type="Bgee" id="ENSOCUG00000012404">
    <property type="expression patterns" value="Expressed in skeletal muscle tissue and 19 other cell types or tissues"/>
</dbReference>
<keyword evidence="14" id="KW-0407">Ion channel</keyword>
<evidence type="ECO:0000256" key="10">
    <source>
        <dbReference type="ARBA" id="ARBA00022989"/>
    </source>
</evidence>
<evidence type="ECO:0000256" key="3">
    <source>
        <dbReference type="ARBA" id="ARBA00005766"/>
    </source>
</evidence>
<keyword evidence="7" id="KW-0631">Potassium channel</keyword>
<reference evidence="21" key="3">
    <citation type="submission" date="2025-09" db="UniProtKB">
        <authorList>
            <consortium name="Ensembl"/>
        </authorList>
    </citation>
    <scope>IDENTIFICATION</scope>
    <source>
        <strain evidence="21">Thorbecke</strain>
    </source>
</reference>
<feature type="transmembrane region" description="Helical" evidence="20">
    <location>
        <begin position="49"/>
        <end position="70"/>
    </location>
</feature>
<feature type="transmembrane region" description="Helical" evidence="20">
    <location>
        <begin position="261"/>
        <end position="280"/>
    </location>
</feature>
<evidence type="ECO:0000256" key="2">
    <source>
        <dbReference type="ARBA" id="ARBA00004326"/>
    </source>
</evidence>
<keyword evidence="8" id="KW-0703">Sarcoplasmic reticulum</keyword>
<keyword evidence="11" id="KW-0406">Ion transport</keyword>
<evidence type="ECO:0000256" key="6">
    <source>
        <dbReference type="ARBA" id="ARBA00022692"/>
    </source>
</evidence>
<evidence type="ECO:0000256" key="8">
    <source>
        <dbReference type="ARBA" id="ARBA00022951"/>
    </source>
</evidence>
<dbReference type="PANTHER" id="PTHR12454">
    <property type="entry name" value="TRIMERIC INTRACELLULAR CATION CHANNEL"/>
    <property type="match status" value="1"/>
</dbReference>
<dbReference type="GO" id="GO:0033017">
    <property type="term" value="C:sarcoplasmic reticulum membrane"/>
    <property type="evidence" value="ECO:0007669"/>
    <property type="project" value="UniProtKB-SubCell"/>
</dbReference>
<dbReference type="PANTHER" id="PTHR12454:SF3">
    <property type="entry name" value="TRIMERIC INTRACELLULAR CATION CHANNEL TYPE A"/>
    <property type="match status" value="1"/>
</dbReference>
<protein>
    <recommendedName>
        <fullName evidence="16">Trimeric intracellular cation channel type A</fullName>
    </recommendedName>
    <alternativeName>
        <fullName evidence="17">Transmembrane protein 38A</fullName>
    </alternativeName>
</protein>
<dbReference type="InParanoid" id="A0A5F9CIE7"/>
<dbReference type="Ensembl" id="ENSOCUT00000041012.1">
    <property type="protein sequence ID" value="ENSOCUP00000033456.1"/>
    <property type="gene ID" value="ENSOCUG00000012404.4"/>
</dbReference>
<evidence type="ECO:0000256" key="14">
    <source>
        <dbReference type="ARBA" id="ARBA00023303"/>
    </source>
</evidence>
<evidence type="ECO:0000256" key="4">
    <source>
        <dbReference type="ARBA" id="ARBA00022448"/>
    </source>
</evidence>
<keyword evidence="9" id="KW-0630">Potassium</keyword>
<reference evidence="21" key="2">
    <citation type="submission" date="2025-08" db="UniProtKB">
        <authorList>
            <consortium name="Ensembl"/>
        </authorList>
    </citation>
    <scope>IDENTIFICATION</scope>
    <source>
        <strain evidence="21">Thorbecke</strain>
    </source>
</reference>
<keyword evidence="10 20" id="KW-1133">Transmembrane helix</keyword>
<comment type="subunit">
    <text evidence="19">Homotrimer; conformation seems to be controled by binding to diacylglycerol (DAG).</text>
</comment>
<dbReference type="InterPro" id="IPR007866">
    <property type="entry name" value="TRIC_channel"/>
</dbReference>
<comment type="similarity">
    <text evidence="3">Belongs to the TMEM38 family.</text>
</comment>
<comment type="function">
    <text evidence="18">Intracellular monovalent cation channel required for maintenance of rapid intracellular calcium release. Acts as a potassium counter-ion channel that functions in synchronization with calcium release from intracellular stores. Opened by a change of voltage within the sarcoplasmic reticulum lumen.</text>
</comment>
<comment type="catalytic activity">
    <reaction evidence="15">
        <text>K(+)(in) = K(+)(out)</text>
        <dbReference type="Rhea" id="RHEA:29463"/>
        <dbReference type="ChEBI" id="CHEBI:29103"/>
    </reaction>
</comment>
<organism evidence="21 22">
    <name type="scientific">Oryctolagus cuniculus</name>
    <name type="common">Rabbit</name>
    <dbReference type="NCBI Taxonomy" id="9986"/>
    <lineage>
        <taxon>Eukaryota</taxon>
        <taxon>Metazoa</taxon>
        <taxon>Chordata</taxon>
        <taxon>Craniata</taxon>
        <taxon>Vertebrata</taxon>
        <taxon>Euteleostomi</taxon>
        <taxon>Mammalia</taxon>
        <taxon>Eutheria</taxon>
        <taxon>Euarchontoglires</taxon>
        <taxon>Glires</taxon>
        <taxon>Lagomorpha</taxon>
        <taxon>Leporidae</taxon>
        <taxon>Oryctolagus</taxon>
    </lineage>
</organism>
<name>A0A5F9CIE7_RABIT</name>
<dbReference type="Pfam" id="PF05197">
    <property type="entry name" value="TRIC"/>
    <property type="match status" value="1"/>
</dbReference>